<dbReference type="Pfam" id="PF08269">
    <property type="entry name" value="dCache_2"/>
    <property type="match status" value="1"/>
</dbReference>
<evidence type="ECO:0000256" key="2">
    <source>
        <dbReference type="ARBA" id="ARBA00022475"/>
    </source>
</evidence>
<keyword evidence="5" id="KW-0472">Membrane</keyword>
<evidence type="ECO:0000256" key="4">
    <source>
        <dbReference type="ARBA" id="ARBA00022989"/>
    </source>
</evidence>
<dbReference type="InterPro" id="IPR004010">
    <property type="entry name" value="Double_Cache_2"/>
</dbReference>
<evidence type="ECO:0000259" key="7">
    <source>
        <dbReference type="SMART" id="SM01049"/>
    </source>
</evidence>
<name>E1RE12_METP4</name>
<dbReference type="STRING" id="679926.Mpet_0123"/>
<feature type="domain" description="Single Cache" evidence="7">
    <location>
        <begin position="62"/>
        <end position="138"/>
    </location>
</feature>
<dbReference type="eggNOG" id="arCOG03642">
    <property type="taxonomic scope" value="Archaea"/>
</dbReference>
<comment type="subcellular location">
    <subcellularLocation>
        <location evidence="1">Cell membrane</location>
        <topology evidence="1">Multi-pass membrane protein</topology>
    </subcellularLocation>
</comment>
<organism evidence="8 9">
    <name type="scientific">Methanolacinia petrolearia (strain DSM 11571 / OCM 486 / SEBR 4847)</name>
    <name type="common">Methanoplanus petrolearius</name>
    <dbReference type="NCBI Taxonomy" id="679926"/>
    <lineage>
        <taxon>Archaea</taxon>
        <taxon>Methanobacteriati</taxon>
        <taxon>Methanobacteriota</taxon>
        <taxon>Stenosarchaea group</taxon>
        <taxon>Methanomicrobia</taxon>
        <taxon>Methanomicrobiales</taxon>
        <taxon>Methanomicrobiaceae</taxon>
        <taxon>Methanolacinia</taxon>
    </lineage>
</organism>
<proteinExistence type="predicted"/>
<dbReference type="KEGG" id="mpi:Mpet_0123"/>
<evidence type="ECO:0000256" key="3">
    <source>
        <dbReference type="ARBA" id="ARBA00022692"/>
    </source>
</evidence>
<dbReference type="SMART" id="SM01049">
    <property type="entry name" value="Cache_2"/>
    <property type="match status" value="2"/>
</dbReference>
<reference evidence="8 9" key="1">
    <citation type="journal article" date="2010" name="Stand. Genomic Sci.">
        <title>Complete genome sequence of Methanoplanus petrolearius type strain (SEBR 4847).</title>
        <authorList>
            <person name="Brambilla E."/>
            <person name="Djao O.D."/>
            <person name="Daligault H."/>
            <person name="Lapidus A."/>
            <person name="Lucas S."/>
            <person name="Hammon N."/>
            <person name="Nolan M."/>
            <person name="Tice H."/>
            <person name="Cheng J.F."/>
            <person name="Han C."/>
            <person name="Tapia R."/>
            <person name="Goodwin L."/>
            <person name="Pitluck S."/>
            <person name="Liolios K."/>
            <person name="Ivanova N."/>
            <person name="Mavromatis K."/>
            <person name="Mikhailova N."/>
            <person name="Pati A."/>
            <person name="Chen A."/>
            <person name="Palaniappan K."/>
            <person name="Land M."/>
            <person name="Hauser L."/>
            <person name="Chang Y.J."/>
            <person name="Jeffries C.D."/>
            <person name="Rohde M."/>
            <person name="Spring S."/>
            <person name="Sikorski J."/>
            <person name="Goker M."/>
            <person name="Woyke T."/>
            <person name="Bristow J."/>
            <person name="Eisen J.A."/>
            <person name="Markowitz V."/>
            <person name="Hugenholtz P."/>
            <person name="Kyrpides N.C."/>
            <person name="Klenk H.P."/>
        </authorList>
    </citation>
    <scope>NUCLEOTIDE SEQUENCE [LARGE SCALE GENOMIC DNA]</scope>
    <source>
        <strain evidence="9">DSM 11571 / OCM 486 / SEBR 4847</strain>
    </source>
</reference>
<evidence type="ECO:0000313" key="8">
    <source>
        <dbReference type="EMBL" id="ADN34903.1"/>
    </source>
</evidence>
<keyword evidence="4" id="KW-1133">Transmembrane helix</keyword>
<dbReference type="Proteomes" id="UP000006565">
    <property type="component" value="Chromosome"/>
</dbReference>
<dbReference type="OrthoDB" id="117825at2157"/>
<dbReference type="HOGENOM" id="CLU_048847_0_0_2"/>
<feature type="domain" description="Single Cache" evidence="7">
    <location>
        <begin position="208"/>
        <end position="285"/>
    </location>
</feature>
<protein>
    <submittedName>
        <fullName evidence="8">Putative cache sensor protein</fullName>
    </submittedName>
</protein>
<keyword evidence="2" id="KW-1003">Cell membrane</keyword>
<dbReference type="GeneID" id="9742562"/>
<evidence type="ECO:0000256" key="1">
    <source>
        <dbReference type="ARBA" id="ARBA00004651"/>
    </source>
</evidence>
<evidence type="ECO:0000256" key="6">
    <source>
        <dbReference type="SAM" id="MobiDB-lite"/>
    </source>
</evidence>
<keyword evidence="3" id="KW-0812">Transmembrane</keyword>
<dbReference type="GO" id="GO:0005886">
    <property type="term" value="C:plasma membrane"/>
    <property type="evidence" value="ECO:0007669"/>
    <property type="project" value="UniProtKB-SubCell"/>
</dbReference>
<dbReference type="RefSeq" id="WP_013328082.1">
    <property type="nucleotide sequence ID" value="NC_014507.1"/>
</dbReference>
<evidence type="ECO:0000256" key="5">
    <source>
        <dbReference type="ARBA" id="ARBA00023136"/>
    </source>
</evidence>
<evidence type="ECO:0000313" key="9">
    <source>
        <dbReference type="Proteomes" id="UP000006565"/>
    </source>
</evidence>
<dbReference type="AlphaFoldDB" id="E1RE12"/>
<accession>E1RE12</accession>
<keyword evidence="9" id="KW-1185">Reference proteome</keyword>
<dbReference type="PROSITE" id="PS51257">
    <property type="entry name" value="PROKAR_LIPOPROTEIN"/>
    <property type="match status" value="1"/>
</dbReference>
<dbReference type="EMBL" id="CP002117">
    <property type="protein sequence ID" value="ADN34903.1"/>
    <property type="molecule type" value="Genomic_DNA"/>
</dbReference>
<sequence precursor="true">MEKRAIFFGFLIVMLVAAFSAGCTSDGEANGTAHGNTAPPETTGDKGVMPGEPAGLSGNITVGELMSFVSGAAGYAKSAGMVNALNEFGDPDGEFSSGDVYIYAYGFNGTLLAHPYQPDLVGTDRSDWTDARGFPFYKASAYTAENGGGFVAYLYPKPDDGIINESAKGDYAPKIGCVMPVDDEWWIGSGLYLSDPVDSDTGAAPAATAEMISLVESGVEYALENGNEAAFEAISDKKGLFVDESGHYLYAYDYNGTLLAHPYLTDKIGQDLIDHEGAFGEKDIQMLVGAAQEGGGYVVFSWPNPDNGDKPEIKIGYVLPVDDEWWLGSGVYLSEITGDDESIPE</sequence>
<dbReference type="Gene3D" id="3.30.450.20">
    <property type="entry name" value="PAS domain"/>
    <property type="match status" value="2"/>
</dbReference>
<feature type="region of interest" description="Disordered" evidence="6">
    <location>
        <begin position="30"/>
        <end position="53"/>
    </location>
</feature>
<gene>
    <name evidence="8" type="ordered locus">Mpet_0123</name>
</gene>
<dbReference type="InterPro" id="IPR033480">
    <property type="entry name" value="sCache_2"/>
</dbReference>